<protein>
    <submittedName>
        <fullName evidence="7">HTH OST-type domain-containing protein</fullName>
    </submittedName>
</protein>
<dbReference type="Pfam" id="PF24359">
    <property type="entry name" value="DUF7515"/>
    <property type="match status" value="1"/>
</dbReference>
<evidence type="ECO:0000313" key="5">
    <source>
        <dbReference type="EMBL" id="VDD95271.1"/>
    </source>
</evidence>
<dbReference type="InterPro" id="IPR055937">
    <property type="entry name" value="DUF7515"/>
</dbReference>
<accession>A0A0N4VIM6</accession>
<dbReference type="AlphaFoldDB" id="A0A0N4VIM6"/>
<gene>
    <name evidence="5" type="ORF">EVEC_LOCUS10022</name>
</gene>
<dbReference type="Proteomes" id="UP000274131">
    <property type="component" value="Unassembled WGS sequence"/>
</dbReference>
<proteinExistence type="predicted"/>
<feature type="domain" description="DUF7517" evidence="4">
    <location>
        <begin position="654"/>
        <end position="739"/>
    </location>
</feature>
<reference evidence="5 6" key="2">
    <citation type="submission" date="2018-10" db="EMBL/GenBank/DDBJ databases">
        <authorList>
            <consortium name="Pathogen Informatics"/>
        </authorList>
    </citation>
    <scope>NUCLEOTIDE SEQUENCE [LARGE SCALE GENOMIC DNA]</scope>
</reference>
<evidence type="ECO:0000256" key="1">
    <source>
        <dbReference type="SAM" id="MobiDB-lite"/>
    </source>
</evidence>
<dbReference type="Pfam" id="PF24361">
    <property type="entry name" value="DUF7517"/>
    <property type="match status" value="1"/>
</dbReference>
<feature type="region of interest" description="Disordered" evidence="1">
    <location>
        <begin position="300"/>
        <end position="409"/>
    </location>
</feature>
<dbReference type="WBParaSite" id="EVEC_0001067901-mRNA-1">
    <property type="protein sequence ID" value="EVEC_0001067901-mRNA-1"/>
    <property type="gene ID" value="EVEC_0001067901"/>
</dbReference>
<feature type="compositionally biased region" description="Acidic residues" evidence="1">
    <location>
        <begin position="391"/>
        <end position="401"/>
    </location>
</feature>
<feature type="domain" description="DUF7516" evidence="3">
    <location>
        <begin position="193"/>
        <end position="264"/>
    </location>
</feature>
<evidence type="ECO:0000313" key="7">
    <source>
        <dbReference type="WBParaSite" id="EVEC_0001067901-mRNA-1"/>
    </source>
</evidence>
<organism evidence="7">
    <name type="scientific">Enterobius vermicularis</name>
    <name type="common">Human pinworm</name>
    <dbReference type="NCBI Taxonomy" id="51028"/>
    <lineage>
        <taxon>Eukaryota</taxon>
        <taxon>Metazoa</taxon>
        <taxon>Ecdysozoa</taxon>
        <taxon>Nematoda</taxon>
        <taxon>Chromadorea</taxon>
        <taxon>Rhabditida</taxon>
        <taxon>Spirurina</taxon>
        <taxon>Oxyuridomorpha</taxon>
        <taxon>Oxyuroidea</taxon>
        <taxon>Oxyuridae</taxon>
        <taxon>Enterobius</taxon>
    </lineage>
</organism>
<dbReference type="Pfam" id="PF24360">
    <property type="entry name" value="DUF7516"/>
    <property type="match status" value="1"/>
</dbReference>
<name>A0A0N4VIM6_ENTVE</name>
<dbReference type="InterPro" id="IPR055938">
    <property type="entry name" value="DUF7516"/>
</dbReference>
<feature type="compositionally biased region" description="Low complexity" evidence="1">
    <location>
        <begin position="616"/>
        <end position="631"/>
    </location>
</feature>
<dbReference type="EMBL" id="UXUI01010465">
    <property type="protein sequence ID" value="VDD95271.1"/>
    <property type="molecule type" value="Genomic_DNA"/>
</dbReference>
<dbReference type="OrthoDB" id="5871534at2759"/>
<dbReference type="InterPro" id="IPR055939">
    <property type="entry name" value="DUF7517"/>
</dbReference>
<evidence type="ECO:0000259" key="3">
    <source>
        <dbReference type="Pfam" id="PF24360"/>
    </source>
</evidence>
<evidence type="ECO:0000259" key="2">
    <source>
        <dbReference type="Pfam" id="PF24359"/>
    </source>
</evidence>
<feature type="region of interest" description="Disordered" evidence="1">
    <location>
        <begin position="614"/>
        <end position="649"/>
    </location>
</feature>
<reference evidence="7" key="1">
    <citation type="submission" date="2017-02" db="UniProtKB">
        <authorList>
            <consortium name="WormBaseParasite"/>
        </authorList>
    </citation>
    <scope>IDENTIFICATION</scope>
</reference>
<sequence>MQYCTTNAWSNNDCTAGNQRSDNGNFYDATFGAGGYGGDSSDSDLVVANDGALMNDDSSSCSDTDFNMGNTVNEVDLIYLTASTLSSCFEGAKVDQLTGLMRSVWGLDPEFVARQLGYYDFNSFLQSDLAKKYVELVKVEGDKFYYGTKCTKENEHVLHRIRDDHLSEERRSEKRKRERLMALRMPENQKNFVEGKRRIIEILKELEAYREPVPYDKIRTKYEAKYGASLNSQAPLKNFLRCFAKEVRVTNQSPIALYLIDKDVTVPDDLSEEDRLLAANLTTIDTLSLTLPQKWNVQNTSKFPRNLEKTSMARQLSRSSSAEKKQKTSPTMAWGDHDSDSSDEGGTAAAPKMYRKPLVDKNAVKKDHSPAKNESSMIKDRFTRTNGGQYTDDEESEDTDQGESASKKPREREKFFYALLTESGKLQLLEDKKLWEFVEKKLYFDLGNVRDGRKTPLGALSSLGRSKKSSEVSVAAAKARPGDSADLLNEQSRSRFVRRLLPGVSASQLSKSAGFAGCSPHPPHSSEDIHASSRALHSVNFDQPAERSEQFSRQENHYLSGRRVGVDFARQVDSFRSEQGSTALGSKKVINVFTAPLFQVDDVNKDRENRSHYYLRRSSASPPSLARESPPVAVSGNGKNSDGTHKSGIECNLQNKSRRMKLATVIEVAAEESPDRFILVGSCVLLIHYLLSSLPEVIKPLYGRNFDPEVEPGIHMSYRDIIKECCGGALDLAKLPDGRVMEETNGGCPGVVWMECPGAVGEEAGRSRFASYALKCELLFRGVNFGRNTAVSATRAPSCRCG</sequence>
<evidence type="ECO:0000259" key="4">
    <source>
        <dbReference type="Pfam" id="PF24361"/>
    </source>
</evidence>
<keyword evidence="6" id="KW-1185">Reference proteome</keyword>
<feature type="domain" description="DUF7515" evidence="2">
    <location>
        <begin position="74"/>
        <end position="155"/>
    </location>
</feature>
<evidence type="ECO:0000313" key="6">
    <source>
        <dbReference type="Proteomes" id="UP000274131"/>
    </source>
</evidence>
<feature type="compositionally biased region" description="Basic and acidic residues" evidence="1">
    <location>
        <begin position="357"/>
        <end position="383"/>
    </location>
</feature>